<accession>A0A2C8ZW38</accession>
<evidence type="ECO:0000313" key="9">
    <source>
        <dbReference type="EMBL" id="SOE70039.1"/>
    </source>
</evidence>
<proteinExistence type="inferred from homology"/>
<dbReference type="CDD" id="cd00209">
    <property type="entry name" value="DHFR"/>
    <property type="match status" value="1"/>
</dbReference>
<dbReference type="PROSITE" id="PS51330">
    <property type="entry name" value="DHFR_2"/>
    <property type="match status" value="1"/>
</dbReference>
<comment type="similarity">
    <text evidence="2 7">Belongs to the dihydrofolate reductase family.</text>
</comment>
<dbReference type="SUPFAM" id="SSF53597">
    <property type="entry name" value="Dihydrofolate reductase-like"/>
    <property type="match status" value="1"/>
</dbReference>
<dbReference type="RefSeq" id="WP_097061194.1">
    <property type="nucleotide sequence ID" value="NZ_BMLC01000003.1"/>
</dbReference>
<dbReference type="Pfam" id="PF00186">
    <property type="entry name" value="DHFR_1"/>
    <property type="match status" value="1"/>
</dbReference>
<evidence type="ECO:0000256" key="4">
    <source>
        <dbReference type="ARBA" id="ARBA00022563"/>
    </source>
</evidence>
<sequence length="176" mass="19327">MTGSNVPELAMIWAQARGGIIGSNGSMPWHVPEDLAHFKALTDGSPVLMGRKTWDSLPPRFRPLEGRRNIVITRDHEWRADGAEVVHSAQGAVDLATVGDPRTVWITGGATLYSQLLGSADRLEVTEIDADIPGDTVAPTLSPEWTVVAADPVDGWHLSRKGLDYRFLTYRRTDTR</sequence>
<dbReference type="PRINTS" id="PR00070">
    <property type="entry name" value="DHFR"/>
</dbReference>
<evidence type="ECO:0000256" key="2">
    <source>
        <dbReference type="ARBA" id="ARBA00009539"/>
    </source>
</evidence>
<feature type="domain" description="DHFR" evidence="8">
    <location>
        <begin position="8"/>
        <end position="172"/>
    </location>
</feature>
<dbReference type="PIRSF" id="PIRSF000194">
    <property type="entry name" value="DHFR"/>
    <property type="match status" value="1"/>
</dbReference>
<organism evidence="9 10">
    <name type="scientific">Salinibacterium xinjiangense</name>
    <dbReference type="NCBI Taxonomy" id="386302"/>
    <lineage>
        <taxon>Bacteria</taxon>
        <taxon>Bacillati</taxon>
        <taxon>Actinomycetota</taxon>
        <taxon>Actinomycetes</taxon>
        <taxon>Micrococcales</taxon>
        <taxon>Microbacteriaceae</taxon>
        <taxon>Salinibacterium</taxon>
    </lineage>
</organism>
<dbReference type="GO" id="GO:0050661">
    <property type="term" value="F:NADP binding"/>
    <property type="evidence" value="ECO:0007669"/>
    <property type="project" value="InterPro"/>
</dbReference>
<reference evidence="9 10" key="1">
    <citation type="submission" date="2017-09" db="EMBL/GenBank/DDBJ databases">
        <authorList>
            <person name="Ehlers B."/>
            <person name="Leendertz F.H."/>
        </authorList>
    </citation>
    <scope>NUCLEOTIDE SEQUENCE [LARGE SCALE GENOMIC DNA]</scope>
    <source>
        <strain evidence="9 10">CGMCC 1.05381</strain>
    </source>
</reference>
<dbReference type="AlphaFoldDB" id="A0A2C8ZW38"/>
<gene>
    <name evidence="9" type="ORF">SAMN06296378_2123</name>
</gene>
<evidence type="ECO:0000256" key="6">
    <source>
        <dbReference type="ARBA" id="ARBA00023002"/>
    </source>
</evidence>
<dbReference type="GO" id="GO:0046452">
    <property type="term" value="P:dihydrofolate metabolic process"/>
    <property type="evidence" value="ECO:0007669"/>
    <property type="project" value="TreeGrafter"/>
</dbReference>
<dbReference type="PANTHER" id="PTHR48069">
    <property type="entry name" value="DIHYDROFOLATE REDUCTASE"/>
    <property type="match status" value="1"/>
</dbReference>
<dbReference type="GO" id="GO:0046654">
    <property type="term" value="P:tetrahydrofolate biosynthetic process"/>
    <property type="evidence" value="ECO:0007669"/>
    <property type="project" value="UniProtKB-UniPathway"/>
</dbReference>
<dbReference type="UniPathway" id="UPA00077">
    <property type="reaction ID" value="UER00158"/>
</dbReference>
<dbReference type="Gene3D" id="3.40.430.10">
    <property type="entry name" value="Dihydrofolate Reductase, subunit A"/>
    <property type="match status" value="1"/>
</dbReference>
<protein>
    <recommendedName>
        <fullName evidence="3 7">Dihydrofolate reductase</fullName>
        <ecNumber evidence="3 7">1.5.1.3</ecNumber>
    </recommendedName>
</protein>
<evidence type="ECO:0000256" key="7">
    <source>
        <dbReference type="PIRNR" id="PIRNR000194"/>
    </source>
</evidence>
<keyword evidence="5 7" id="KW-0521">NADP</keyword>
<dbReference type="InterPro" id="IPR001796">
    <property type="entry name" value="DHFR_dom"/>
</dbReference>
<comment type="catalytic activity">
    <reaction evidence="7">
        <text>(6S)-5,6,7,8-tetrahydrofolate + NADP(+) = 7,8-dihydrofolate + NADPH + H(+)</text>
        <dbReference type="Rhea" id="RHEA:15009"/>
        <dbReference type="ChEBI" id="CHEBI:15378"/>
        <dbReference type="ChEBI" id="CHEBI:57451"/>
        <dbReference type="ChEBI" id="CHEBI:57453"/>
        <dbReference type="ChEBI" id="CHEBI:57783"/>
        <dbReference type="ChEBI" id="CHEBI:58349"/>
        <dbReference type="EC" id="1.5.1.3"/>
    </reaction>
</comment>
<dbReference type="EMBL" id="OCST01000004">
    <property type="protein sequence ID" value="SOE70039.1"/>
    <property type="molecule type" value="Genomic_DNA"/>
</dbReference>
<dbReference type="PANTHER" id="PTHR48069:SF3">
    <property type="entry name" value="DIHYDROFOLATE REDUCTASE"/>
    <property type="match status" value="1"/>
</dbReference>
<evidence type="ECO:0000256" key="1">
    <source>
        <dbReference type="ARBA" id="ARBA00004903"/>
    </source>
</evidence>
<dbReference type="GO" id="GO:0005829">
    <property type="term" value="C:cytosol"/>
    <property type="evidence" value="ECO:0007669"/>
    <property type="project" value="TreeGrafter"/>
</dbReference>
<dbReference type="InterPro" id="IPR024072">
    <property type="entry name" value="DHFR-like_dom_sf"/>
</dbReference>
<dbReference type="OrthoDB" id="9804315at2"/>
<comment type="function">
    <text evidence="7">Key enzyme in folate metabolism. Catalyzes an essential reaction for de novo glycine and purine synthesis, and for DNA precursor synthesis.</text>
</comment>
<evidence type="ECO:0000259" key="8">
    <source>
        <dbReference type="PROSITE" id="PS51330"/>
    </source>
</evidence>
<comment type="pathway">
    <text evidence="1 7">Cofactor biosynthesis; tetrahydrofolate biosynthesis; 5,6,7,8-tetrahydrofolate from 7,8-dihydrofolate: step 1/1.</text>
</comment>
<keyword evidence="10" id="KW-1185">Reference proteome</keyword>
<dbReference type="EC" id="1.5.1.3" evidence="3 7"/>
<dbReference type="GO" id="GO:0006730">
    <property type="term" value="P:one-carbon metabolic process"/>
    <property type="evidence" value="ECO:0007669"/>
    <property type="project" value="UniProtKB-KW"/>
</dbReference>
<keyword evidence="6 7" id="KW-0560">Oxidoreductase</keyword>
<evidence type="ECO:0000313" key="10">
    <source>
        <dbReference type="Proteomes" id="UP000219440"/>
    </source>
</evidence>
<evidence type="ECO:0000256" key="3">
    <source>
        <dbReference type="ARBA" id="ARBA00012856"/>
    </source>
</evidence>
<keyword evidence="4 7" id="KW-0554">One-carbon metabolism</keyword>
<dbReference type="GO" id="GO:0004146">
    <property type="term" value="F:dihydrofolate reductase activity"/>
    <property type="evidence" value="ECO:0007669"/>
    <property type="project" value="UniProtKB-EC"/>
</dbReference>
<dbReference type="GO" id="GO:0046655">
    <property type="term" value="P:folic acid metabolic process"/>
    <property type="evidence" value="ECO:0007669"/>
    <property type="project" value="TreeGrafter"/>
</dbReference>
<name>A0A2C8ZW38_9MICO</name>
<evidence type="ECO:0000256" key="5">
    <source>
        <dbReference type="ARBA" id="ARBA00022857"/>
    </source>
</evidence>
<dbReference type="Proteomes" id="UP000219440">
    <property type="component" value="Unassembled WGS sequence"/>
</dbReference>
<dbReference type="InterPro" id="IPR012259">
    <property type="entry name" value="DHFR"/>
</dbReference>